<dbReference type="AlphaFoldDB" id="A0A193LIW8"/>
<gene>
    <name evidence="4" type="ORF">BA177_15905</name>
</gene>
<dbReference type="EMBL" id="CP016268">
    <property type="protein sequence ID" value="ANO52470.1"/>
    <property type="molecule type" value="Genomic_DNA"/>
</dbReference>
<keyword evidence="5" id="KW-1185">Reference proteome</keyword>
<dbReference type="GO" id="GO:0016020">
    <property type="term" value="C:membrane"/>
    <property type="evidence" value="ECO:0007669"/>
    <property type="project" value="UniProtKB-UniRule"/>
</dbReference>
<keyword evidence="2" id="KW-0812">Transmembrane</keyword>
<dbReference type="RefSeq" id="WP_068617816.1">
    <property type="nucleotide sequence ID" value="NZ_CP016268.1"/>
</dbReference>
<evidence type="ECO:0000259" key="3">
    <source>
        <dbReference type="PROSITE" id="PS51123"/>
    </source>
</evidence>
<proteinExistence type="predicted"/>
<name>A0A193LIW8_9GAMM</name>
<dbReference type="Gene3D" id="3.30.1330.60">
    <property type="entry name" value="OmpA-like domain"/>
    <property type="match status" value="1"/>
</dbReference>
<reference evidence="4 5" key="1">
    <citation type="submission" date="2016-06" db="EMBL/GenBank/DDBJ databases">
        <title>Complete genome sequence of a deep-branching marine Gamma Proteobacterium Woeseia oceani type strain XK5.</title>
        <authorList>
            <person name="Mu D."/>
            <person name="Du Z."/>
        </authorList>
    </citation>
    <scope>NUCLEOTIDE SEQUENCE [LARGE SCALE GENOMIC DNA]</scope>
    <source>
        <strain evidence="4 5">XK5</strain>
    </source>
</reference>
<protein>
    <recommendedName>
        <fullName evidence="3">OmpA-like domain-containing protein</fullName>
    </recommendedName>
</protein>
<organism evidence="4 5">
    <name type="scientific">Woeseia oceani</name>
    <dbReference type="NCBI Taxonomy" id="1548547"/>
    <lineage>
        <taxon>Bacteria</taxon>
        <taxon>Pseudomonadati</taxon>
        <taxon>Pseudomonadota</taxon>
        <taxon>Gammaproteobacteria</taxon>
        <taxon>Woeseiales</taxon>
        <taxon>Woeseiaceae</taxon>
        <taxon>Woeseia</taxon>
    </lineage>
</organism>
<keyword evidence="2" id="KW-1133">Transmembrane helix</keyword>
<dbReference type="STRING" id="1548547.BA177_15905"/>
<dbReference type="Proteomes" id="UP000092695">
    <property type="component" value="Chromosome"/>
</dbReference>
<keyword evidence="1 2" id="KW-0472">Membrane</keyword>
<dbReference type="InterPro" id="IPR036737">
    <property type="entry name" value="OmpA-like_sf"/>
</dbReference>
<dbReference type="PROSITE" id="PS51123">
    <property type="entry name" value="OMPA_2"/>
    <property type="match status" value="1"/>
</dbReference>
<sequence>MNDLDELKNLLFGAERQVLESIKDRVQIPEARAADIAAVLPEAVRISHEKDGQLVETLKDPVEQVLRESFRESPQEFGDALYPVMGPAIRKSIAHTLKAFAQQINQTLEYSLTLKGLSWRFRAARAGVPFASYVIQQSLQYRVEQAYLISRENGLLMSHVHHDASHIKDSDAVSAMFTAIQDFVKESFSPDRSGRLETADMGEFTLWAVHGPHALLVCVIRGVPPQSLRSDLSAILERLHFRYGEAIRHYKGETATIRGVEVELQRCLQFEAARPAKNRKRKIAWPLLLILVVLIAAGAYALWAGWQQAQRQQQLVAAIDATPGLYVGDIRRDGDRYVLSGLLDPLADSLDEVAARAGLQPGQLQGDLRPYQSLDASMRLRRATKLFAPPAGIRMTQQGNALVFSGTASNTWISAARNKAGIIDTGWDVQFADVQATEWLELSAQVEALNNRRFHFETNAELLPEDANELARYVTAMSELLTLARRAGAAINVAVTGHTDGLGTIGFNNALAAERTERVIAALQAAGIDPARVQRASDIAEPAPGALDPEKRRVDVSITLTSPEFAQ</sequence>
<dbReference type="OrthoDB" id="5347798at2"/>
<evidence type="ECO:0000313" key="4">
    <source>
        <dbReference type="EMBL" id="ANO52470.1"/>
    </source>
</evidence>
<dbReference type="SUPFAM" id="SSF103088">
    <property type="entry name" value="OmpA-like"/>
    <property type="match status" value="1"/>
</dbReference>
<evidence type="ECO:0000256" key="2">
    <source>
        <dbReference type="SAM" id="Phobius"/>
    </source>
</evidence>
<evidence type="ECO:0000313" key="5">
    <source>
        <dbReference type="Proteomes" id="UP000092695"/>
    </source>
</evidence>
<dbReference type="KEGG" id="woc:BA177_15905"/>
<accession>A0A193LIW8</accession>
<feature type="transmembrane region" description="Helical" evidence="2">
    <location>
        <begin position="283"/>
        <end position="306"/>
    </location>
</feature>
<feature type="domain" description="OmpA-like" evidence="3">
    <location>
        <begin position="443"/>
        <end position="562"/>
    </location>
</feature>
<dbReference type="InterPro" id="IPR006665">
    <property type="entry name" value="OmpA-like"/>
</dbReference>
<evidence type="ECO:0000256" key="1">
    <source>
        <dbReference type="PROSITE-ProRule" id="PRU00473"/>
    </source>
</evidence>